<keyword evidence="2" id="KW-0378">Hydrolase</keyword>
<proteinExistence type="predicted"/>
<dbReference type="GO" id="GO:0006506">
    <property type="term" value="P:GPI anchor biosynthetic process"/>
    <property type="evidence" value="ECO:0007669"/>
    <property type="project" value="TreeGrafter"/>
</dbReference>
<keyword evidence="2" id="KW-0540">Nuclease</keyword>
<protein>
    <submittedName>
        <fullName evidence="2">Endonuclease</fullName>
    </submittedName>
</protein>
<accession>A0A6N9YTH3</accession>
<evidence type="ECO:0000259" key="1">
    <source>
        <dbReference type="Pfam" id="PF03372"/>
    </source>
</evidence>
<dbReference type="InterPro" id="IPR005135">
    <property type="entry name" value="Endo/exonuclease/phosphatase"/>
</dbReference>
<evidence type="ECO:0000313" key="2">
    <source>
        <dbReference type="EMBL" id="NED98272.1"/>
    </source>
</evidence>
<dbReference type="AlphaFoldDB" id="A0A6N9YTH3"/>
<dbReference type="RefSeq" id="WP_163821062.1">
    <property type="nucleotide sequence ID" value="NZ_JAAGOB010000018.1"/>
</dbReference>
<dbReference type="EMBL" id="JAAGOB010000018">
    <property type="protein sequence ID" value="NED98272.1"/>
    <property type="molecule type" value="Genomic_DNA"/>
</dbReference>
<dbReference type="PANTHER" id="PTHR14859:SF15">
    <property type="entry name" value="ENDONUCLEASE_EXONUCLEASE_PHOSPHATASE DOMAIN-CONTAINING PROTEIN"/>
    <property type="match status" value="1"/>
</dbReference>
<dbReference type="GO" id="GO:0016020">
    <property type="term" value="C:membrane"/>
    <property type="evidence" value="ECO:0007669"/>
    <property type="project" value="GOC"/>
</dbReference>
<keyword evidence="3" id="KW-1185">Reference proteome</keyword>
<dbReference type="Proteomes" id="UP000469185">
    <property type="component" value="Unassembled WGS sequence"/>
</dbReference>
<dbReference type="SUPFAM" id="SSF56219">
    <property type="entry name" value="DNase I-like"/>
    <property type="match status" value="1"/>
</dbReference>
<name>A0A6N9YTH3_9ACTN</name>
<comment type="caution">
    <text evidence="2">The sequence shown here is derived from an EMBL/GenBank/DDBJ whole genome shotgun (WGS) entry which is preliminary data.</text>
</comment>
<feature type="domain" description="Endonuclease/exonuclease/phosphatase" evidence="1">
    <location>
        <begin position="7"/>
        <end position="228"/>
    </location>
</feature>
<keyword evidence="2" id="KW-0255">Endonuclease</keyword>
<dbReference type="Gene3D" id="3.60.10.10">
    <property type="entry name" value="Endonuclease/exonuclease/phosphatase"/>
    <property type="match status" value="1"/>
</dbReference>
<dbReference type="Pfam" id="PF03372">
    <property type="entry name" value="Exo_endo_phos"/>
    <property type="match status" value="1"/>
</dbReference>
<dbReference type="PANTHER" id="PTHR14859">
    <property type="entry name" value="CALCOFLUOR WHITE HYPERSENSITIVE PROTEIN PRECURSOR"/>
    <property type="match status" value="1"/>
</dbReference>
<dbReference type="GO" id="GO:0004519">
    <property type="term" value="F:endonuclease activity"/>
    <property type="evidence" value="ECO:0007669"/>
    <property type="project" value="UniProtKB-KW"/>
</dbReference>
<dbReference type="InterPro" id="IPR036691">
    <property type="entry name" value="Endo/exonu/phosph_ase_sf"/>
</dbReference>
<evidence type="ECO:0000313" key="3">
    <source>
        <dbReference type="Proteomes" id="UP000469185"/>
    </source>
</evidence>
<reference evidence="2 3" key="1">
    <citation type="submission" date="2020-02" db="EMBL/GenBank/DDBJ databases">
        <authorList>
            <person name="Li X.-J."/>
            <person name="Feng X.-M."/>
        </authorList>
    </citation>
    <scope>NUCLEOTIDE SEQUENCE [LARGE SCALE GENOMIC DNA]</scope>
    <source>
        <strain evidence="2 3">CGMCC 4.7225</strain>
    </source>
</reference>
<dbReference type="InterPro" id="IPR051916">
    <property type="entry name" value="GPI-anchor_lipid_remodeler"/>
</dbReference>
<gene>
    <name evidence="2" type="ORF">G1H11_23505</name>
</gene>
<organism evidence="2 3">
    <name type="scientific">Phytoactinopolyspora alkaliphila</name>
    <dbReference type="NCBI Taxonomy" id="1783498"/>
    <lineage>
        <taxon>Bacteria</taxon>
        <taxon>Bacillati</taxon>
        <taxon>Actinomycetota</taxon>
        <taxon>Actinomycetes</taxon>
        <taxon>Jiangellales</taxon>
        <taxon>Jiangellaceae</taxon>
        <taxon>Phytoactinopolyspora</taxon>
    </lineage>
</organism>
<sequence length="239" mass="25522">MTQLRLVTYNVRSLRDDAGAVAQILRDLDPDVVCLQEAPKRLAWRGRCAALARRSHLLYAGGGGTSGGTALFTAIRVDIRDVQEHRLRRTPGLTRRGVVLASLAKGPAHFGVASVHLGLDPAERARHLTDITGLMNRLIRPPGLAADAMTGAPVPVAVVAGDINEGDRAPTWSRLAAQYRDAGAGDPTPTFSSARPRHRIDGVFVRGPAEVTSYQVLDSSLVQAASDHRPVVVDLVLPS</sequence>